<accession>A0A1F8A108</accession>
<dbReference type="AlphaFoldDB" id="A0A1F8A108"/>
<keyword evidence="4 6" id="KW-0472">Membrane</keyword>
<proteinExistence type="predicted"/>
<feature type="region of interest" description="Disordered" evidence="5">
    <location>
        <begin position="236"/>
        <end position="277"/>
    </location>
</feature>
<comment type="caution">
    <text evidence="8">The sequence shown here is derived from an EMBL/GenBank/DDBJ whole genome shotgun (WGS) entry which is preliminary data.</text>
</comment>
<dbReference type="Proteomes" id="UP000179179">
    <property type="component" value="Unassembled WGS sequence"/>
</dbReference>
<keyword evidence="9" id="KW-1185">Reference proteome</keyword>
<evidence type="ECO:0000256" key="2">
    <source>
        <dbReference type="ARBA" id="ARBA00022692"/>
    </source>
</evidence>
<dbReference type="InterPro" id="IPR023041">
    <property type="entry name" value="Glucose_rcpt_Git3-like_N"/>
</dbReference>
<dbReference type="PANTHER" id="PTHR23112:SF0">
    <property type="entry name" value="TRANSMEMBRANE PROTEIN 116"/>
    <property type="match status" value="1"/>
</dbReference>
<comment type="subcellular location">
    <subcellularLocation>
        <location evidence="1">Membrane</location>
        <topology evidence="1">Multi-pass membrane protein</topology>
    </subcellularLocation>
</comment>
<keyword evidence="3 6" id="KW-1133">Transmembrane helix</keyword>
<feature type="domain" description="Glucose receptor Git3-like N-terminal" evidence="7">
    <location>
        <begin position="11"/>
        <end position="193"/>
    </location>
</feature>
<dbReference type="Gene3D" id="1.20.1070.10">
    <property type="entry name" value="Rhodopsin 7-helix transmembrane proteins"/>
    <property type="match status" value="1"/>
</dbReference>
<dbReference type="Pfam" id="PF11710">
    <property type="entry name" value="Git3"/>
    <property type="match status" value="1"/>
</dbReference>
<feature type="transmembrane region" description="Helical" evidence="6">
    <location>
        <begin position="167"/>
        <end position="187"/>
    </location>
</feature>
<evidence type="ECO:0000256" key="6">
    <source>
        <dbReference type="SAM" id="Phobius"/>
    </source>
</evidence>
<keyword evidence="2 6" id="KW-0812">Transmembrane</keyword>
<feature type="transmembrane region" description="Helical" evidence="6">
    <location>
        <begin position="126"/>
        <end position="147"/>
    </location>
</feature>
<feature type="transmembrane region" description="Helical" evidence="6">
    <location>
        <begin position="307"/>
        <end position="326"/>
    </location>
</feature>
<gene>
    <name evidence="8" type="ORF">ABOM_005600</name>
</gene>
<name>A0A1F8A108_9EURO</name>
<dbReference type="GO" id="GO:0007189">
    <property type="term" value="P:adenylate cyclase-activating G protein-coupled receptor signaling pathway"/>
    <property type="evidence" value="ECO:0007669"/>
    <property type="project" value="TreeGrafter"/>
</dbReference>
<feature type="transmembrane region" description="Helical" evidence="6">
    <location>
        <begin position="85"/>
        <end position="105"/>
    </location>
</feature>
<evidence type="ECO:0000256" key="4">
    <source>
        <dbReference type="ARBA" id="ARBA00023136"/>
    </source>
</evidence>
<feature type="transmembrane region" description="Helical" evidence="6">
    <location>
        <begin position="43"/>
        <end position="65"/>
    </location>
</feature>
<feature type="compositionally biased region" description="Polar residues" evidence="5">
    <location>
        <begin position="236"/>
        <end position="254"/>
    </location>
</feature>
<evidence type="ECO:0000313" key="8">
    <source>
        <dbReference type="EMBL" id="OGM45383.1"/>
    </source>
</evidence>
<feature type="transmembrane region" description="Helical" evidence="6">
    <location>
        <begin position="338"/>
        <end position="360"/>
    </location>
</feature>
<dbReference type="GO" id="GO:0005886">
    <property type="term" value="C:plasma membrane"/>
    <property type="evidence" value="ECO:0007669"/>
    <property type="project" value="TreeGrafter"/>
</dbReference>
<evidence type="ECO:0000313" key="9">
    <source>
        <dbReference type="Proteomes" id="UP000179179"/>
    </source>
</evidence>
<dbReference type="RefSeq" id="XP_022389100.1">
    <property type="nucleotide sequence ID" value="XM_022532729.1"/>
</dbReference>
<dbReference type="PANTHER" id="PTHR23112">
    <property type="entry name" value="G PROTEIN-COUPLED RECEPTOR 157-RELATED"/>
    <property type="match status" value="1"/>
</dbReference>
<dbReference type="EMBL" id="LYCR01000043">
    <property type="protein sequence ID" value="OGM45383.1"/>
    <property type="molecule type" value="Genomic_DNA"/>
</dbReference>
<evidence type="ECO:0000256" key="1">
    <source>
        <dbReference type="ARBA" id="ARBA00004141"/>
    </source>
</evidence>
<organism evidence="8 9">
    <name type="scientific">Aspergillus bombycis</name>
    <dbReference type="NCBI Taxonomy" id="109264"/>
    <lineage>
        <taxon>Eukaryota</taxon>
        <taxon>Fungi</taxon>
        <taxon>Dikarya</taxon>
        <taxon>Ascomycota</taxon>
        <taxon>Pezizomycotina</taxon>
        <taxon>Eurotiomycetes</taxon>
        <taxon>Eurotiomycetidae</taxon>
        <taxon>Eurotiales</taxon>
        <taxon>Aspergillaceae</taxon>
        <taxon>Aspergillus</taxon>
    </lineage>
</organism>
<sequence length="383" mass="42566">MAVDLAVSVPTLVGSLLSALASAFVLVIFAISPKNHFRHWLILNLTIADFINATNNTVSGFLVVSGRHDLSPGPGCQLNGWMGQFSVQAIDFSILAIAMVALWIVQRPTIVSTLSWRAKVILCISIWITPLITSTTAVGLGIVGPVSGNWCWIESQYLGLRYALGHGWRIAIVFITAITYIVVFVVVKRRYEHLSLFPNGDTSSGRDKSRSTEGDAVDLSSIRLDTTITVQSSEVFNNPASTDGVSESPSQDHLASQAPFSAVKSQPSKYDTTSDERRLRYADTPGRGVDATEQRDKKIRYAEVRRVMLLNGYPAFYVLLWIPGLLNRLLESLGHKTRWLQILQASTQFIGLANAFTYSYNEGFRRQIRSLVTRQRRSYHEQL</sequence>
<evidence type="ECO:0000256" key="5">
    <source>
        <dbReference type="SAM" id="MobiDB-lite"/>
    </source>
</evidence>
<feature type="transmembrane region" description="Helical" evidence="6">
    <location>
        <begin position="12"/>
        <end position="31"/>
    </location>
</feature>
<dbReference type="GO" id="GO:0004930">
    <property type="term" value="F:G protein-coupled receptor activity"/>
    <property type="evidence" value="ECO:0007669"/>
    <property type="project" value="TreeGrafter"/>
</dbReference>
<evidence type="ECO:0000256" key="3">
    <source>
        <dbReference type="ARBA" id="ARBA00022989"/>
    </source>
</evidence>
<reference evidence="8 9" key="1">
    <citation type="journal article" date="2016" name="Genome Biol. Evol.">
        <title>Draft genome sequence of an aflatoxigenic Aspergillus species, A. bombycis.</title>
        <authorList>
            <person name="Moore G.G."/>
            <person name="Mack B.M."/>
            <person name="Beltz S.B."/>
            <person name="Gilbert M.K."/>
        </authorList>
    </citation>
    <scope>NUCLEOTIDE SEQUENCE [LARGE SCALE GENOMIC DNA]</scope>
    <source>
        <strain evidence="9">NRRL 26010</strain>
    </source>
</reference>
<dbReference type="STRING" id="109264.A0A1F8A108"/>
<dbReference type="GeneID" id="34448990"/>
<evidence type="ECO:0000259" key="7">
    <source>
        <dbReference type="Pfam" id="PF11710"/>
    </source>
</evidence>
<protein>
    <recommendedName>
        <fullName evidence="7">Glucose receptor Git3-like N-terminal domain-containing protein</fullName>
    </recommendedName>
</protein>
<dbReference type="SUPFAM" id="SSF81321">
    <property type="entry name" value="Family A G protein-coupled receptor-like"/>
    <property type="match status" value="1"/>
</dbReference>
<dbReference type="OrthoDB" id="100006at2759"/>